<dbReference type="PANTHER" id="PTHR47053:SF1">
    <property type="entry name" value="MUREIN DD-ENDOPEPTIDASE MEPH-RELATED"/>
    <property type="match status" value="1"/>
</dbReference>
<dbReference type="Pfam" id="PF01471">
    <property type="entry name" value="PG_binding_1"/>
    <property type="match status" value="2"/>
</dbReference>
<comment type="similarity">
    <text evidence="1">Belongs to the peptidase C40 family.</text>
</comment>
<evidence type="ECO:0000313" key="6">
    <source>
        <dbReference type="EMBL" id="KNE20327.1"/>
    </source>
</evidence>
<dbReference type="SUPFAM" id="SSF54001">
    <property type="entry name" value="Cysteine proteinases"/>
    <property type="match status" value="1"/>
</dbReference>
<feature type="compositionally biased region" description="Basic and acidic residues" evidence="5">
    <location>
        <begin position="185"/>
        <end position="222"/>
    </location>
</feature>
<comment type="caution">
    <text evidence="6">The sequence shown here is derived from an EMBL/GenBank/DDBJ whole genome shotgun (WGS) entry which is preliminary data.</text>
</comment>
<dbReference type="RefSeq" id="WP_050352900.1">
    <property type="nucleotide sequence ID" value="NZ_JAHHXR010000019.1"/>
</dbReference>
<dbReference type="OrthoDB" id="9813368at2"/>
<keyword evidence="4" id="KW-0788">Thiol protease</keyword>
<sequence>MNANVQHIMKRSLLYGFVITQPVINYVDAYPELQNKIQFEAPQLEIAEHGEAVRFIQKKLHTLSYFDQSIDGSFEHYTEHALKNFQADHELSVNGKADKETLTALVKNEKKQYKQQLETFAKEIYPGMHHEKVKLVQKALQYFDYYEGELDGIYGPLTTQALEIAEDEQEITLIHATSPVASASTEEKVPNEAAKEKTKEQAEEKTEAKKATEQPEPQEVKKATTAGMNGSAIVEAARTQMGTPYVWGGTSPNGFDCSGFIQYVFQEEGITIPRTVSEIYNFSKPIAEPSVGDLVFFETYKPGPSHMGIYVGNGSFIHAGESKGVEVSEMSNSYWQERYIGATRVKQ</sequence>
<dbReference type="AlphaFoldDB" id="A0A0L0QP18"/>
<evidence type="ECO:0000256" key="5">
    <source>
        <dbReference type="SAM" id="MobiDB-lite"/>
    </source>
</evidence>
<dbReference type="GO" id="GO:0006508">
    <property type="term" value="P:proteolysis"/>
    <property type="evidence" value="ECO:0007669"/>
    <property type="project" value="UniProtKB-KW"/>
</dbReference>
<evidence type="ECO:0000256" key="1">
    <source>
        <dbReference type="ARBA" id="ARBA00007074"/>
    </source>
</evidence>
<dbReference type="InterPro" id="IPR038765">
    <property type="entry name" value="Papain-like_cys_pep_sf"/>
</dbReference>
<keyword evidence="2" id="KW-0645">Protease</keyword>
<organism evidence="6 7">
    <name type="scientific">Virgibacillus pantothenticus</name>
    <dbReference type="NCBI Taxonomy" id="1473"/>
    <lineage>
        <taxon>Bacteria</taxon>
        <taxon>Bacillati</taxon>
        <taxon>Bacillota</taxon>
        <taxon>Bacilli</taxon>
        <taxon>Bacillales</taxon>
        <taxon>Bacillaceae</taxon>
        <taxon>Virgibacillus</taxon>
    </lineage>
</organism>
<dbReference type="Gene3D" id="1.10.101.10">
    <property type="entry name" value="PGBD-like superfamily/PGBD"/>
    <property type="match status" value="2"/>
</dbReference>
<dbReference type="Pfam" id="PF00877">
    <property type="entry name" value="NLPC_P60"/>
    <property type="match status" value="1"/>
</dbReference>
<dbReference type="PANTHER" id="PTHR47053">
    <property type="entry name" value="MUREIN DD-ENDOPEPTIDASE MEPH-RELATED"/>
    <property type="match status" value="1"/>
</dbReference>
<protein>
    <submittedName>
        <fullName evidence="6">Cell wall lytic activity</fullName>
    </submittedName>
</protein>
<keyword evidence="7" id="KW-1185">Reference proteome</keyword>
<dbReference type="PATRIC" id="fig|1473.5.peg.2388"/>
<dbReference type="InterPro" id="IPR051202">
    <property type="entry name" value="Peptidase_C40"/>
</dbReference>
<dbReference type="PROSITE" id="PS51935">
    <property type="entry name" value="NLPC_P60"/>
    <property type="match status" value="1"/>
</dbReference>
<feature type="region of interest" description="Disordered" evidence="5">
    <location>
        <begin position="181"/>
        <end position="227"/>
    </location>
</feature>
<dbReference type="SUPFAM" id="SSF47090">
    <property type="entry name" value="PGBD-like"/>
    <property type="match status" value="2"/>
</dbReference>
<proteinExistence type="inferred from homology"/>
<dbReference type="GO" id="GO:0008234">
    <property type="term" value="F:cysteine-type peptidase activity"/>
    <property type="evidence" value="ECO:0007669"/>
    <property type="project" value="UniProtKB-KW"/>
</dbReference>
<name>A0A0L0QP18_VIRPA</name>
<dbReference type="InterPro" id="IPR000064">
    <property type="entry name" value="NLP_P60_dom"/>
</dbReference>
<evidence type="ECO:0000256" key="3">
    <source>
        <dbReference type="ARBA" id="ARBA00022801"/>
    </source>
</evidence>
<evidence type="ECO:0000256" key="2">
    <source>
        <dbReference type="ARBA" id="ARBA00022670"/>
    </source>
</evidence>
<gene>
    <name evidence="6" type="ORF">AFK71_18280</name>
</gene>
<dbReference type="InterPro" id="IPR036366">
    <property type="entry name" value="PGBDSf"/>
</dbReference>
<dbReference type="InterPro" id="IPR002477">
    <property type="entry name" value="Peptidoglycan-bd-like"/>
</dbReference>
<keyword evidence="3" id="KW-0378">Hydrolase</keyword>
<evidence type="ECO:0000313" key="7">
    <source>
        <dbReference type="Proteomes" id="UP000036780"/>
    </source>
</evidence>
<evidence type="ECO:0000256" key="4">
    <source>
        <dbReference type="ARBA" id="ARBA00022807"/>
    </source>
</evidence>
<dbReference type="Gene3D" id="3.90.1720.10">
    <property type="entry name" value="endopeptidase domain like (from Nostoc punctiforme)"/>
    <property type="match status" value="1"/>
</dbReference>
<accession>A0A0L0QP18</accession>
<dbReference type="EMBL" id="LGTO01000007">
    <property type="protein sequence ID" value="KNE20327.1"/>
    <property type="molecule type" value="Genomic_DNA"/>
</dbReference>
<dbReference type="InterPro" id="IPR036365">
    <property type="entry name" value="PGBD-like_sf"/>
</dbReference>
<dbReference type="Proteomes" id="UP000036780">
    <property type="component" value="Unassembled WGS sequence"/>
</dbReference>
<reference evidence="7" key="1">
    <citation type="submission" date="2015-07" db="EMBL/GenBank/DDBJ databases">
        <title>Fjat-10053 dsm26.</title>
        <authorList>
            <person name="Liu B."/>
            <person name="Wang J."/>
            <person name="Zhu Y."/>
            <person name="Liu G."/>
            <person name="Chen Q."/>
            <person name="Chen Z."/>
            <person name="Lan J."/>
            <person name="Che J."/>
            <person name="Ge C."/>
            <person name="Shi H."/>
            <person name="Pan Z."/>
            <person name="Liu X."/>
        </authorList>
    </citation>
    <scope>NUCLEOTIDE SEQUENCE [LARGE SCALE GENOMIC DNA]</scope>
    <source>
        <strain evidence="7">DSM 26</strain>
    </source>
</reference>